<accession>A0A5J6MLL5</accession>
<sequence>MGWRPADFWAATPHEFFAALDGHAAANGRGDKGESEAEFASFKAKLEAKGLA</sequence>
<proteinExistence type="predicted"/>
<dbReference type="AlphaFoldDB" id="A0A5J6MLL5"/>
<dbReference type="Proteomes" id="UP000326202">
    <property type="component" value="Chromosome"/>
</dbReference>
<name>A0A5J6MLL5_9PROT</name>
<dbReference type="KEGG" id="htq:FRZ44_37990"/>
<evidence type="ECO:0000313" key="1">
    <source>
        <dbReference type="EMBL" id="QEX18492.1"/>
    </source>
</evidence>
<dbReference type="Pfam" id="PF09550">
    <property type="entry name" value="Phage_TAC_6"/>
    <property type="match status" value="1"/>
</dbReference>
<dbReference type="EMBL" id="CP042906">
    <property type="protein sequence ID" value="QEX18492.1"/>
    <property type="molecule type" value="Genomic_DNA"/>
</dbReference>
<reference evidence="1 2" key="1">
    <citation type="submission" date="2019-08" db="EMBL/GenBank/DDBJ databases">
        <title>Hyperibacter terrae gen. nov., sp. nov. and Hyperibacter viscosus sp. nov., two new members in the family Rhodospirillaceae isolated from the rhizosphere of Hypericum perforatum.</title>
        <authorList>
            <person name="Noviana Z."/>
        </authorList>
    </citation>
    <scope>NUCLEOTIDE SEQUENCE [LARGE SCALE GENOMIC DNA]</scope>
    <source>
        <strain evidence="1 2">R5913</strain>
    </source>
</reference>
<dbReference type="RefSeq" id="WP_407657996.1">
    <property type="nucleotide sequence ID" value="NZ_CP042906.1"/>
</dbReference>
<keyword evidence="2" id="KW-1185">Reference proteome</keyword>
<evidence type="ECO:0000313" key="2">
    <source>
        <dbReference type="Proteomes" id="UP000326202"/>
    </source>
</evidence>
<dbReference type="InterPro" id="IPR019056">
    <property type="entry name" value="Phage_TAC_6"/>
</dbReference>
<gene>
    <name evidence="1" type="ORF">FRZ44_37990</name>
</gene>
<evidence type="ECO:0008006" key="3">
    <source>
        <dbReference type="Google" id="ProtNLM"/>
    </source>
</evidence>
<organism evidence="1 2">
    <name type="scientific">Hypericibacter terrae</name>
    <dbReference type="NCBI Taxonomy" id="2602015"/>
    <lineage>
        <taxon>Bacteria</taxon>
        <taxon>Pseudomonadati</taxon>
        <taxon>Pseudomonadota</taxon>
        <taxon>Alphaproteobacteria</taxon>
        <taxon>Rhodospirillales</taxon>
        <taxon>Dongiaceae</taxon>
        <taxon>Hypericibacter</taxon>
    </lineage>
</organism>
<protein>
    <recommendedName>
        <fullName evidence="3">Phage tail assembly chaperone</fullName>
    </recommendedName>
</protein>